<sequence>MENPRATNPTRAVALQKYLLLHSQRGELIRRINSSSFASLSAPSSPTRIPEDPEDDEEQLISINNQTKAILIELLNCVSPQGDPSFRAWVQSRLSETERELSLYRNEAPNQSSAGRRYSTV</sequence>
<gene>
    <name evidence="2" type="ORF">FGG08_000512</name>
</gene>
<feature type="compositionally biased region" description="Low complexity" evidence="1">
    <location>
        <begin position="37"/>
        <end position="46"/>
    </location>
</feature>
<feature type="region of interest" description="Disordered" evidence="1">
    <location>
        <begin position="37"/>
        <end position="56"/>
    </location>
</feature>
<dbReference type="Proteomes" id="UP000698800">
    <property type="component" value="Unassembled WGS sequence"/>
</dbReference>
<proteinExistence type="predicted"/>
<reference evidence="2" key="1">
    <citation type="submission" date="2021-03" db="EMBL/GenBank/DDBJ databases">
        <title>Comparative genomics and phylogenomic investigation of the class Geoglossomycetes provide insights into ecological specialization and systematics.</title>
        <authorList>
            <person name="Melie T."/>
            <person name="Pirro S."/>
            <person name="Miller A.N."/>
            <person name="Quandt A."/>
        </authorList>
    </citation>
    <scope>NUCLEOTIDE SEQUENCE</scope>
    <source>
        <strain evidence="2">GBOQ0MN5Z8</strain>
    </source>
</reference>
<feature type="compositionally biased region" description="Polar residues" evidence="1">
    <location>
        <begin position="108"/>
        <end position="121"/>
    </location>
</feature>
<protein>
    <submittedName>
        <fullName evidence="2">Uncharacterized protein</fullName>
    </submittedName>
</protein>
<feature type="region of interest" description="Disordered" evidence="1">
    <location>
        <begin position="101"/>
        <end position="121"/>
    </location>
</feature>
<keyword evidence="3" id="KW-1185">Reference proteome</keyword>
<organism evidence="2 3">
    <name type="scientific">Glutinoglossum americanum</name>
    <dbReference type="NCBI Taxonomy" id="1670608"/>
    <lineage>
        <taxon>Eukaryota</taxon>
        <taxon>Fungi</taxon>
        <taxon>Dikarya</taxon>
        <taxon>Ascomycota</taxon>
        <taxon>Pezizomycotina</taxon>
        <taxon>Geoglossomycetes</taxon>
        <taxon>Geoglossales</taxon>
        <taxon>Geoglossaceae</taxon>
        <taxon>Glutinoglossum</taxon>
    </lineage>
</organism>
<evidence type="ECO:0000256" key="1">
    <source>
        <dbReference type="SAM" id="MobiDB-lite"/>
    </source>
</evidence>
<dbReference type="EMBL" id="JAGHQL010000006">
    <property type="protein sequence ID" value="KAH0545371.1"/>
    <property type="molecule type" value="Genomic_DNA"/>
</dbReference>
<comment type="caution">
    <text evidence="2">The sequence shown here is derived from an EMBL/GenBank/DDBJ whole genome shotgun (WGS) entry which is preliminary data.</text>
</comment>
<evidence type="ECO:0000313" key="3">
    <source>
        <dbReference type="Proteomes" id="UP000698800"/>
    </source>
</evidence>
<dbReference type="AlphaFoldDB" id="A0A9P8I3N3"/>
<accession>A0A9P8I3N3</accession>
<dbReference type="OrthoDB" id="4509729at2759"/>
<evidence type="ECO:0000313" key="2">
    <source>
        <dbReference type="EMBL" id="KAH0545371.1"/>
    </source>
</evidence>
<name>A0A9P8I3N3_9PEZI</name>